<dbReference type="Proteomes" id="UP000251571">
    <property type="component" value="Unassembled WGS sequence"/>
</dbReference>
<dbReference type="OrthoDB" id="199084at2"/>
<proteinExistence type="predicted"/>
<dbReference type="InterPro" id="IPR022224">
    <property type="entry name" value="DUF3750"/>
</dbReference>
<keyword evidence="3" id="KW-1185">Reference proteome</keyword>
<gene>
    <name evidence="1" type="ORF">BCF38_101370</name>
    <name evidence="2" type="ORF">SAMN05421539_101370</name>
</gene>
<sequence length="252" mass="27238">MRRMIRALLLWPMGLFAVFFLLPALLASLWWAVQDRPSSWRAADWSASGLLPAAAEMPEAAIHVLAARTGGAKGALSVHSWIVYKEAGADRWTRAEVVGWGTPLRRDAYAPDARWYSNAPGFVGSVTGPEAAALIPRIEASIRDYPWARRGDYGIWPGPNSNTFVAHILREVPEIGLTLPPHAVGRDFTGRGPVVTWDAGGDWHLSWSGLAGLSAGPRTGLELHLLGQVFGVDVLRPALKLPGIGRVGVPFS</sequence>
<evidence type="ECO:0000313" key="4">
    <source>
        <dbReference type="Proteomes" id="UP000251571"/>
    </source>
</evidence>
<name>A0A2Y9A6K9_9RHOB</name>
<organism evidence="2 4">
    <name type="scientific">Jannaschia seohaensis</name>
    <dbReference type="NCBI Taxonomy" id="475081"/>
    <lineage>
        <taxon>Bacteria</taxon>
        <taxon>Pseudomonadati</taxon>
        <taxon>Pseudomonadota</taxon>
        <taxon>Alphaproteobacteria</taxon>
        <taxon>Rhodobacterales</taxon>
        <taxon>Roseobacteraceae</taxon>
        <taxon>Jannaschia</taxon>
    </lineage>
</organism>
<evidence type="ECO:0000313" key="3">
    <source>
        <dbReference type="Proteomes" id="UP000245839"/>
    </source>
</evidence>
<reference evidence="4" key="2">
    <citation type="submission" date="2016-10" db="EMBL/GenBank/DDBJ databases">
        <authorList>
            <person name="Varghese N."/>
            <person name="Submissions S."/>
        </authorList>
    </citation>
    <scope>NUCLEOTIDE SEQUENCE [LARGE SCALE GENOMIC DNA]</scope>
    <source>
        <strain evidence="4">DSM 25227</strain>
    </source>
</reference>
<reference evidence="1 3" key="3">
    <citation type="submission" date="2018-03" db="EMBL/GenBank/DDBJ databases">
        <title>Genomic Encyclopedia of Archaeal and Bacterial Type Strains, Phase II (KMG-II): from individual species to whole genera.</title>
        <authorList>
            <person name="Goeker M."/>
        </authorList>
    </citation>
    <scope>NUCLEOTIDE SEQUENCE [LARGE SCALE GENOMIC DNA]</scope>
    <source>
        <strain evidence="1 3">DSM 25227</strain>
    </source>
</reference>
<dbReference type="Pfam" id="PF12570">
    <property type="entry name" value="DUF3750"/>
    <property type="match status" value="1"/>
</dbReference>
<accession>A0A2Y9A6K9</accession>
<evidence type="ECO:0000313" key="2">
    <source>
        <dbReference type="EMBL" id="SSA38239.1"/>
    </source>
</evidence>
<reference evidence="2" key="1">
    <citation type="submission" date="2016-10" db="EMBL/GenBank/DDBJ databases">
        <authorList>
            <person name="Cai Z."/>
        </authorList>
    </citation>
    <scope>NUCLEOTIDE SEQUENCE [LARGE SCALE GENOMIC DNA]</scope>
    <source>
        <strain evidence="2">DSM 25227</strain>
    </source>
</reference>
<dbReference type="EMBL" id="UETC01000001">
    <property type="protein sequence ID" value="SSA38239.1"/>
    <property type="molecule type" value="Genomic_DNA"/>
</dbReference>
<dbReference type="EMBL" id="QGDJ01000001">
    <property type="protein sequence ID" value="PWJ21961.1"/>
    <property type="molecule type" value="Genomic_DNA"/>
</dbReference>
<dbReference type="RefSeq" id="WP_109562560.1">
    <property type="nucleotide sequence ID" value="NZ_QGDJ01000001.1"/>
</dbReference>
<evidence type="ECO:0000313" key="1">
    <source>
        <dbReference type="EMBL" id="PWJ21961.1"/>
    </source>
</evidence>
<dbReference type="Proteomes" id="UP000245839">
    <property type="component" value="Unassembled WGS sequence"/>
</dbReference>
<protein>
    <submittedName>
        <fullName evidence="1">Uncharacterized protein DUF3750</fullName>
    </submittedName>
</protein>
<dbReference type="AlphaFoldDB" id="A0A2Y9A6K9"/>